<reference evidence="6" key="1">
    <citation type="journal article" date="2019" name="Int. J. Syst. Evol. Microbiol.">
        <title>The Global Catalogue of Microorganisms (GCM) 10K type strain sequencing project: providing services to taxonomists for standard genome sequencing and annotation.</title>
        <authorList>
            <consortium name="The Broad Institute Genomics Platform"/>
            <consortium name="The Broad Institute Genome Sequencing Center for Infectious Disease"/>
            <person name="Wu L."/>
            <person name="Ma J."/>
        </authorList>
    </citation>
    <scope>NUCLEOTIDE SEQUENCE [LARGE SCALE GENOMIC DNA]</scope>
    <source>
        <strain evidence="6">JCM 16949</strain>
    </source>
</reference>
<feature type="domain" description="Glycosyl transferase family 1" evidence="3">
    <location>
        <begin position="179"/>
        <end position="316"/>
    </location>
</feature>
<keyword evidence="1" id="KW-0328">Glycosyltransferase</keyword>
<feature type="domain" description="Glycosyltransferase subfamily 4-like N-terminal" evidence="4">
    <location>
        <begin position="16"/>
        <end position="172"/>
    </location>
</feature>
<gene>
    <name evidence="5" type="ORF">GCM10022239_20740</name>
</gene>
<evidence type="ECO:0000313" key="5">
    <source>
        <dbReference type="EMBL" id="GAA3744984.1"/>
    </source>
</evidence>
<sequence>MKFVFDCRYTRLGRHDGISRYTAGVVEAFSRLHPVTMLISDERQLEMLPDLPWILGTDPTSLREPWIARIVNRAHPDVVFSPMQTMGSGGRHYKLILTLHDLIYYNNPTPPRDLPWFIRLGWRIYHLAYWPQRLVLNRADAIVTGTFAAKAQIEERRLTSRPITVVSSAVDPAPGLRTSERERTIVYMGSFMPYKNVESLAKAMHDLPGYRLQLLSRIGASDRARYSALAPEGAIEFFDGVTDEQYTQLLSRATALATASFEEGFGIPVVESLAMGTPVVCSDIPVFREVGGEGAAFFDPRDPADIARVIRSLEDDAVWTALSGRAPAQAAKFTWDRSAERLLELVQSLAPEPRAVS</sequence>
<keyword evidence="2" id="KW-0808">Transferase</keyword>
<evidence type="ECO:0000256" key="2">
    <source>
        <dbReference type="ARBA" id="ARBA00022679"/>
    </source>
</evidence>
<evidence type="ECO:0000256" key="1">
    <source>
        <dbReference type="ARBA" id="ARBA00022676"/>
    </source>
</evidence>
<evidence type="ECO:0000313" key="6">
    <source>
        <dbReference type="Proteomes" id="UP001501004"/>
    </source>
</evidence>
<dbReference type="PANTHER" id="PTHR46401">
    <property type="entry name" value="GLYCOSYLTRANSFERASE WBBK-RELATED"/>
    <property type="match status" value="1"/>
</dbReference>
<evidence type="ECO:0000259" key="3">
    <source>
        <dbReference type="Pfam" id="PF00534"/>
    </source>
</evidence>
<protein>
    <submittedName>
        <fullName evidence="5">Glycosyltransferase family 1 protein</fullName>
    </submittedName>
</protein>
<evidence type="ECO:0000259" key="4">
    <source>
        <dbReference type="Pfam" id="PF13439"/>
    </source>
</evidence>
<dbReference type="EMBL" id="BAABAE010000003">
    <property type="protein sequence ID" value="GAA3744984.1"/>
    <property type="molecule type" value="Genomic_DNA"/>
</dbReference>
<dbReference type="PANTHER" id="PTHR46401:SF2">
    <property type="entry name" value="GLYCOSYLTRANSFERASE WBBK-RELATED"/>
    <property type="match status" value="1"/>
</dbReference>
<dbReference type="CDD" id="cd03809">
    <property type="entry name" value="GT4_MtfB-like"/>
    <property type="match status" value="1"/>
</dbReference>
<proteinExistence type="predicted"/>
<dbReference type="InterPro" id="IPR001296">
    <property type="entry name" value="Glyco_trans_1"/>
</dbReference>
<accession>A0ABP7FR76</accession>
<name>A0ABP7FR76_9MICO</name>
<organism evidence="5 6">
    <name type="scientific">Leifsonella bigeumensis</name>
    <dbReference type="NCBI Taxonomy" id="433643"/>
    <lineage>
        <taxon>Bacteria</taxon>
        <taxon>Bacillati</taxon>
        <taxon>Actinomycetota</taxon>
        <taxon>Actinomycetes</taxon>
        <taxon>Micrococcales</taxon>
        <taxon>Microbacteriaceae</taxon>
        <taxon>Leifsonella</taxon>
    </lineage>
</organism>
<dbReference type="Gene3D" id="3.40.50.2000">
    <property type="entry name" value="Glycogen Phosphorylase B"/>
    <property type="match status" value="2"/>
</dbReference>
<dbReference type="Pfam" id="PF13439">
    <property type="entry name" value="Glyco_transf_4"/>
    <property type="match status" value="1"/>
</dbReference>
<dbReference type="InterPro" id="IPR028098">
    <property type="entry name" value="Glyco_trans_4-like_N"/>
</dbReference>
<keyword evidence="6" id="KW-1185">Reference proteome</keyword>
<dbReference type="SUPFAM" id="SSF53756">
    <property type="entry name" value="UDP-Glycosyltransferase/glycogen phosphorylase"/>
    <property type="match status" value="1"/>
</dbReference>
<dbReference type="Proteomes" id="UP001501004">
    <property type="component" value="Unassembled WGS sequence"/>
</dbReference>
<dbReference type="RefSeq" id="WP_344756366.1">
    <property type="nucleotide sequence ID" value="NZ_BAABAE010000003.1"/>
</dbReference>
<comment type="caution">
    <text evidence="5">The sequence shown here is derived from an EMBL/GenBank/DDBJ whole genome shotgun (WGS) entry which is preliminary data.</text>
</comment>
<dbReference type="Pfam" id="PF00534">
    <property type="entry name" value="Glycos_transf_1"/>
    <property type="match status" value="1"/>
</dbReference>